<sequence length="82" mass="8799">MIADDIIRSHDCVKRDVIRAETGLGESELGHQLPLPHVSLISTTTKVRGGAYAFDRIKGGASAVVDCPPAFISNPPRIYLIA</sequence>
<dbReference type="Proteomes" id="UP000663193">
    <property type="component" value="Chromosome 2"/>
</dbReference>
<name>A0A7U2ERW5_PHANO</name>
<keyword evidence="2" id="KW-1185">Reference proteome</keyword>
<reference evidence="2" key="1">
    <citation type="journal article" date="2021" name="BMC Genomics">
        <title>Chromosome-level genome assembly and manually-curated proteome of model necrotroph Parastagonospora nodorum Sn15 reveals a genome-wide trove of candidate effector homologs, and redundancy of virulence-related functions within an accessory chromosome.</title>
        <authorList>
            <person name="Bertazzoni S."/>
            <person name="Jones D.A.B."/>
            <person name="Phan H.T."/>
            <person name="Tan K.-C."/>
            <person name="Hane J.K."/>
        </authorList>
    </citation>
    <scope>NUCLEOTIDE SEQUENCE [LARGE SCALE GENOMIC DNA]</scope>
    <source>
        <strain evidence="2">SN15 / ATCC MYA-4574 / FGSC 10173)</strain>
    </source>
</reference>
<dbReference type="VEuPathDB" id="FungiDB:JI435_401850"/>
<gene>
    <name evidence="1" type="ORF">JI435_401850</name>
</gene>
<evidence type="ECO:0000313" key="1">
    <source>
        <dbReference type="EMBL" id="QRC91960.1"/>
    </source>
</evidence>
<proteinExistence type="predicted"/>
<dbReference type="EMBL" id="CP069024">
    <property type="protein sequence ID" value="QRC91960.1"/>
    <property type="molecule type" value="Genomic_DNA"/>
</dbReference>
<accession>A0A7U2ERW5</accession>
<organism evidence="1 2">
    <name type="scientific">Phaeosphaeria nodorum (strain SN15 / ATCC MYA-4574 / FGSC 10173)</name>
    <name type="common">Glume blotch fungus</name>
    <name type="synonym">Parastagonospora nodorum</name>
    <dbReference type="NCBI Taxonomy" id="321614"/>
    <lineage>
        <taxon>Eukaryota</taxon>
        <taxon>Fungi</taxon>
        <taxon>Dikarya</taxon>
        <taxon>Ascomycota</taxon>
        <taxon>Pezizomycotina</taxon>
        <taxon>Dothideomycetes</taxon>
        <taxon>Pleosporomycetidae</taxon>
        <taxon>Pleosporales</taxon>
        <taxon>Pleosporineae</taxon>
        <taxon>Phaeosphaeriaceae</taxon>
        <taxon>Parastagonospora</taxon>
    </lineage>
</organism>
<protein>
    <submittedName>
        <fullName evidence="1">Uncharacterized protein</fullName>
    </submittedName>
</protein>
<evidence type="ECO:0000313" key="2">
    <source>
        <dbReference type="Proteomes" id="UP000663193"/>
    </source>
</evidence>
<dbReference type="AlphaFoldDB" id="A0A7U2ERW5"/>